<dbReference type="Gene3D" id="2.60.40.1120">
    <property type="entry name" value="Carboxypeptidase-like, regulatory domain"/>
    <property type="match status" value="1"/>
</dbReference>
<evidence type="ECO:0000313" key="1">
    <source>
        <dbReference type="EMBL" id="MFC1853455.1"/>
    </source>
</evidence>
<comment type="caution">
    <text evidence="1">The sequence shown here is derived from an EMBL/GenBank/DDBJ whole genome shotgun (WGS) entry which is preliminary data.</text>
</comment>
<sequence length="283" mass="31062">MNRKRRLFKLGSISFIFFFVFISYAQALDTISGKITAGKEKAIVTGAVVKVVNVKTQQFYSSQKSDAQGNFQISGLPEGLYVVGVSTTAGDYLFENVVELAQLTETEQPLEINVEERKKAAEKTAGAKAREALISVRIFWLEDDEPVEGAKVYLKNMATSKTYRGSKTDSKGCSFVTKRLDKVPAGEYEILVKFQGELYMFGDVIQALGEEGTFLTNICLGIPTEETTMSRLDRDDCECDLTSYVVLPWWKTPLGIASIAGVVGGAGFVIFEPTPLPSSPTEP</sequence>
<dbReference type="Proteomes" id="UP001594351">
    <property type="component" value="Unassembled WGS sequence"/>
</dbReference>
<gene>
    <name evidence="1" type="ORF">ACFL27_24930</name>
</gene>
<dbReference type="SUPFAM" id="SSF49478">
    <property type="entry name" value="Cna protein B-type domain"/>
    <property type="match status" value="1"/>
</dbReference>
<organism evidence="1 2">
    <name type="scientific">candidate division CSSED10-310 bacterium</name>
    <dbReference type="NCBI Taxonomy" id="2855610"/>
    <lineage>
        <taxon>Bacteria</taxon>
        <taxon>Bacteria division CSSED10-310</taxon>
    </lineage>
</organism>
<keyword evidence="2" id="KW-1185">Reference proteome</keyword>
<dbReference type="EMBL" id="JBHPBY010000505">
    <property type="protein sequence ID" value="MFC1853455.1"/>
    <property type="molecule type" value="Genomic_DNA"/>
</dbReference>
<name>A0ABV6Z4U6_UNCC1</name>
<accession>A0ABV6Z4U6</accession>
<reference evidence="1 2" key="1">
    <citation type="submission" date="2024-09" db="EMBL/GenBank/DDBJ databases">
        <title>Laminarin stimulates single cell rates of sulfate reduction while oxygen inhibits transcriptomic activity in coastal marine sediment.</title>
        <authorList>
            <person name="Lindsay M."/>
            <person name="Orcutt B."/>
            <person name="Emerson D."/>
            <person name="Stepanauskas R."/>
            <person name="D'Angelo T."/>
        </authorList>
    </citation>
    <scope>NUCLEOTIDE SEQUENCE [LARGE SCALE GENOMIC DNA]</scope>
    <source>
        <strain evidence="1">SAG AM-311-K15</strain>
    </source>
</reference>
<dbReference type="Pfam" id="PF13620">
    <property type="entry name" value="CarboxypepD_reg"/>
    <property type="match status" value="1"/>
</dbReference>
<evidence type="ECO:0000313" key="2">
    <source>
        <dbReference type="Proteomes" id="UP001594351"/>
    </source>
</evidence>
<protein>
    <submittedName>
        <fullName evidence="1">Carboxypeptidase regulatory-like domain-containing protein</fullName>
    </submittedName>
</protein>
<proteinExistence type="predicted"/>